<evidence type="ECO:0000313" key="2">
    <source>
        <dbReference type="EMBL" id="KYN33763.1"/>
    </source>
</evidence>
<protein>
    <submittedName>
        <fullName evidence="2">Uncharacterized protein</fullName>
    </submittedName>
</protein>
<organism evidence="2 3">
    <name type="scientific">Trachymyrmex septentrionalis</name>
    <dbReference type="NCBI Taxonomy" id="34720"/>
    <lineage>
        <taxon>Eukaryota</taxon>
        <taxon>Metazoa</taxon>
        <taxon>Ecdysozoa</taxon>
        <taxon>Arthropoda</taxon>
        <taxon>Hexapoda</taxon>
        <taxon>Insecta</taxon>
        <taxon>Pterygota</taxon>
        <taxon>Neoptera</taxon>
        <taxon>Endopterygota</taxon>
        <taxon>Hymenoptera</taxon>
        <taxon>Apocrita</taxon>
        <taxon>Aculeata</taxon>
        <taxon>Formicoidea</taxon>
        <taxon>Formicidae</taxon>
        <taxon>Myrmicinae</taxon>
        <taxon>Trachymyrmex</taxon>
    </lineage>
</organism>
<dbReference type="AlphaFoldDB" id="A0A195EZW2"/>
<accession>A0A195EZW2</accession>
<sequence length="80" mass="9117">EGEEKCCWRRCLAVARTRARSVVMSAGGQAADYYHCMNMNETRRWRWRGRKRTENGGGGRTSAKKDVRIRVQSGPTENVA</sequence>
<feature type="non-terminal residue" evidence="2">
    <location>
        <position position="1"/>
    </location>
</feature>
<evidence type="ECO:0000313" key="3">
    <source>
        <dbReference type="Proteomes" id="UP000078541"/>
    </source>
</evidence>
<reference evidence="2 3" key="1">
    <citation type="submission" date="2016-03" db="EMBL/GenBank/DDBJ databases">
        <title>Trachymyrmex septentrionalis WGS genome.</title>
        <authorList>
            <person name="Nygaard S."/>
            <person name="Hu H."/>
            <person name="Boomsma J."/>
            <person name="Zhang G."/>
        </authorList>
    </citation>
    <scope>NUCLEOTIDE SEQUENCE [LARGE SCALE GENOMIC DNA]</scope>
    <source>
        <strain evidence="2">Tsep2-gDNA-1</strain>
        <tissue evidence="2">Whole body</tissue>
    </source>
</reference>
<gene>
    <name evidence="2" type="ORF">ALC56_12021</name>
</gene>
<name>A0A195EZW2_9HYME</name>
<evidence type="ECO:0000256" key="1">
    <source>
        <dbReference type="SAM" id="MobiDB-lite"/>
    </source>
</evidence>
<dbReference type="EMBL" id="KQ981897">
    <property type="protein sequence ID" value="KYN33763.1"/>
    <property type="molecule type" value="Genomic_DNA"/>
</dbReference>
<keyword evidence="3" id="KW-1185">Reference proteome</keyword>
<feature type="region of interest" description="Disordered" evidence="1">
    <location>
        <begin position="47"/>
        <end position="80"/>
    </location>
</feature>
<dbReference type="Proteomes" id="UP000078541">
    <property type="component" value="Unassembled WGS sequence"/>
</dbReference>
<proteinExistence type="predicted"/>